<feature type="domain" description="Fibronectin type-III" evidence="3">
    <location>
        <begin position="490"/>
        <end position="583"/>
    </location>
</feature>
<organism evidence="4 5">
    <name type="scientific">Mariniflexile fucanivorans</name>
    <dbReference type="NCBI Taxonomy" id="264023"/>
    <lineage>
        <taxon>Bacteria</taxon>
        <taxon>Pseudomonadati</taxon>
        <taxon>Bacteroidota</taxon>
        <taxon>Flavobacteriia</taxon>
        <taxon>Flavobacteriales</taxon>
        <taxon>Flavobacteriaceae</taxon>
        <taxon>Mariniflexile</taxon>
    </lineage>
</organism>
<dbReference type="OrthoDB" id="926075at2"/>
<dbReference type="PANTHER" id="PTHR13817:SF166">
    <property type="entry name" value="NEURONAL IGCAM-RELATED"/>
    <property type="match status" value="1"/>
</dbReference>
<gene>
    <name evidence="4" type="ORF">EV196_11168</name>
</gene>
<dbReference type="InterPro" id="IPR050964">
    <property type="entry name" value="Striated_Muscle_Regulatory"/>
</dbReference>
<dbReference type="InterPro" id="IPR036116">
    <property type="entry name" value="FN3_sf"/>
</dbReference>
<dbReference type="Pfam" id="PF00041">
    <property type="entry name" value="fn3"/>
    <property type="match status" value="1"/>
</dbReference>
<keyword evidence="2" id="KW-0732">Signal</keyword>
<evidence type="ECO:0000313" key="4">
    <source>
        <dbReference type="EMBL" id="TCL62872.1"/>
    </source>
</evidence>
<dbReference type="EMBL" id="SLUP01000011">
    <property type="protein sequence ID" value="TCL62872.1"/>
    <property type="molecule type" value="Genomic_DNA"/>
</dbReference>
<feature type="chain" id="PRO_5021030910" evidence="2">
    <location>
        <begin position="21"/>
        <end position="865"/>
    </location>
</feature>
<dbReference type="PANTHER" id="PTHR13817">
    <property type="entry name" value="TITIN"/>
    <property type="match status" value="1"/>
</dbReference>
<feature type="signal peptide" evidence="2">
    <location>
        <begin position="1"/>
        <end position="20"/>
    </location>
</feature>
<name>A0A4R1RBN6_9FLAO</name>
<evidence type="ECO:0000256" key="1">
    <source>
        <dbReference type="ARBA" id="ARBA00022737"/>
    </source>
</evidence>
<evidence type="ECO:0000313" key="5">
    <source>
        <dbReference type="Proteomes" id="UP000295455"/>
    </source>
</evidence>
<evidence type="ECO:0000256" key="2">
    <source>
        <dbReference type="SAM" id="SignalP"/>
    </source>
</evidence>
<dbReference type="RefSeq" id="WP_132219305.1">
    <property type="nucleotide sequence ID" value="NZ_OX156936.1"/>
</dbReference>
<comment type="caution">
    <text evidence="4">The sequence shown here is derived from an EMBL/GenBank/DDBJ whole genome shotgun (WGS) entry which is preliminary data.</text>
</comment>
<keyword evidence="5" id="KW-1185">Reference proteome</keyword>
<dbReference type="Gene3D" id="3.20.20.80">
    <property type="entry name" value="Glycosidases"/>
    <property type="match status" value="1"/>
</dbReference>
<dbReference type="AlphaFoldDB" id="A0A4R1RBN6"/>
<dbReference type="InterPro" id="IPR013783">
    <property type="entry name" value="Ig-like_fold"/>
</dbReference>
<accession>A0A4R1RBN6</accession>
<dbReference type="InterPro" id="IPR003961">
    <property type="entry name" value="FN3_dom"/>
</dbReference>
<dbReference type="PROSITE" id="PS50853">
    <property type="entry name" value="FN3"/>
    <property type="match status" value="1"/>
</dbReference>
<keyword evidence="1" id="KW-0677">Repeat</keyword>
<dbReference type="SMART" id="SM00060">
    <property type="entry name" value="FN3"/>
    <property type="match status" value="3"/>
</dbReference>
<dbReference type="CDD" id="cd00063">
    <property type="entry name" value="FN3"/>
    <property type="match status" value="3"/>
</dbReference>
<dbReference type="InterPro" id="IPR017853">
    <property type="entry name" value="GH"/>
</dbReference>
<proteinExistence type="predicted"/>
<protein>
    <submittedName>
        <fullName evidence="4">Fibronectin type 3 domain-containing protein</fullName>
    </submittedName>
</protein>
<evidence type="ECO:0000259" key="3">
    <source>
        <dbReference type="PROSITE" id="PS50853"/>
    </source>
</evidence>
<dbReference type="Proteomes" id="UP000295455">
    <property type="component" value="Unassembled WGS sequence"/>
</dbReference>
<dbReference type="Gene3D" id="2.60.40.10">
    <property type="entry name" value="Immunoglobulins"/>
    <property type="match status" value="3"/>
</dbReference>
<dbReference type="SUPFAM" id="SSF51445">
    <property type="entry name" value="(Trans)glycosidases"/>
    <property type="match status" value="1"/>
</dbReference>
<sequence length="865" mass="99055">MNLKKLSTFFFICVFFLCSAQQEEGVININTNKGHEIKVGASGFNVRIADKGWSYLHPDFRQAVHELKPGWLRYFSGTMGDAFSSATGQYDIDYAMMFDHPKEYLKGYRFTDVKGPHRIYDLYQLLGEINGKLIITINGFTETPEMTRELARFCKNNNIEVATWQFCNEPYFYVPHRERYWWNNGYDYAAKMKPHADAIKEVFPDAFLALNNTWDGIWGFMKEINKYQTEQGAYWNVFSKHSYAPHTGKKETIEAAYKRANTKLLEATSVVAMQEIEDYSWKDVPMVITEFGVWNAPLNGIYSSIYNIEYVMRQLQHTNTWYVGAHEVSSKYAPQKNINKEIEEAYDKGEKLLTDSIFTGINRTLEGKAYEIFHDVTNHSNFIFKTNVTNGFKVSGLKDTDEIGFYTQAYKGINGYDYLVFTNRSQETKDFKIKVNGKVLNNDIQVKYITAKSLEVQNTNIQETEFKNGKINIPPYSVSIAKWKSKEPTKPLNPAIYKTEVTNSGIKVTWGKISYVDSYDIFYGEDSKNLSKKISIADGLKNTVTLEDLSLGKAYFVQIKAKNKQGVSEFSNMVVTNYGIPEIPKIFKSSRRDQTATIFWKSVSSANGYKLKYVNAKTNEVMVVETNNVYGFRVDGLKFDIPYQFSVAAYNGLGLSEFSKPETLILSNKVPLSPRNVSAIRNLDGSVSIKWIEQDSILPETTYNVYRGEELHKYTKIASGVKTSFYEDITPENKTYYYTVKAETTAGESNFYPNTATLFDVESKYSIDITDIEKQDNGYLLKVKFKNILLDGDYSYGVKIENISYLTVEEQLVLGRNLSTNNNTFEVFIPHSELAKKSKYAIKAFINTNGKSLFSKLPNRNIQTD</sequence>
<dbReference type="SUPFAM" id="SSF49265">
    <property type="entry name" value="Fibronectin type III"/>
    <property type="match status" value="2"/>
</dbReference>
<reference evidence="4 5" key="1">
    <citation type="submission" date="2019-03" db="EMBL/GenBank/DDBJ databases">
        <title>Genomic Encyclopedia of Type Strains, Phase IV (KMG-IV): sequencing the most valuable type-strain genomes for metagenomic binning, comparative biology and taxonomic classification.</title>
        <authorList>
            <person name="Goeker M."/>
        </authorList>
    </citation>
    <scope>NUCLEOTIDE SEQUENCE [LARGE SCALE GENOMIC DNA]</scope>
    <source>
        <strain evidence="4 5">DSM 18792</strain>
    </source>
</reference>